<accession>A0ABW5QMH9</accession>
<dbReference type="InterPro" id="IPR036136">
    <property type="entry name" value="Nit/Sulf_reduc_fer-like_dom_sf"/>
</dbReference>
<keyword evidence="1" id="KW-0004">4Fe-4S</keyword>
<keyword evidence="4" id="KW-0560">Oxidoreductase</keyword>
<dbReference type="RefSeq" id="WP_386834318.1">
    <property type="nucleotide sequence ID" value="NZ_JBHUNP010000001.1"/>
</dbReference>
<sequence>MAIALPIAEPRRRGACPTLDTPMPTGDGLLARIRVQEARLTPAQLAAIADLAATHGNGLVEITARGNLQVRGLTAVSAAPFARAIEALVPVERGLVVETPPLAGEDPAEVADPRPLASAIRHLSGPFEPRLGPKVTVIVDGRGQISLGALKADIRLTAVTSDRWHLIFGDGSAQAVTTAEAPVRVATLLGRLAALGPEARASDLQPGAPRAPAPSAPPIGSHRRLGGTATGIALPFGSSDAAALSDLAREAEALSVPEFRLAPHHALLALDAPPSFSAVAAALGFITDPSDPRLRISACAGSAGCASGYIPARAIAARLAPHLPPGQHLHVSGCSKGCAHPRPAGLTLVGNATGYGLVFDGRAGDTPRMQLSDDQIESAIAAAPSLG</sequence>
<evidence type="ECO:0000256" key="6">
    <source>
        <dbReference type="ARBA" id="ARBA00023014"/>
    </source>
</evidence>
<dbReference type="InterPro" id="IPR005117">
    <property type="entry name" value="NiRdtase/SiRdtase_haem-b_fer"/>
</dbReference>
<evidence type="ECO:0000313" key="9">
    <source>
        <dbReference type="EMBL" id="MFD2648947.1"/>
    </source>
</evidence>
<evidence type="ECO:0000256" key="3">
    <source>
        <dbReference type="ARBA" id="ARBA00022723"/>
    </source>
</evidence>
<dbReference type="Gene3D" id="3.90.480.20">
    <property type="match status" value="1"/>
</dbReference>
<evidence type="ECO:0000256" key="4">
    <source>
        <dbReference type="ARBA" id="ARBA00023002"/>
    </source>
</evidence>
<keyword evidence="2" id="KW-0349">Heme</keyword>
<dbReference type="SUPFAM" id="SSF55124">
    <property type="entry name" value="Nitrite/Sulfite reductase N-terminal domain-like"/>
    <property type="match status" value="1"/>
</dbReference>
<dbReference type="InterPro" id="IPR045854">
    <property type="entry name" value="NO2/SO3_Rdtase_4Fe4S_sf"/>
</dbReference>
<evidence type="ECO:0000256" key="7">
    <source>
        <dbReference type="SAM" id="MobiDB-lite"/>
    </source>
</evidence>
<proteinExistence type="predicted"/>
<comment type="caution">
    <text evidence="9">The sequence shown here is derived from an EMBL/GenBank/DDBJ whole genome shotgun (WGS) entry which is preliminary data.</text>
</comment>
<evidence type="ECO:0000256" key="2">
    <source>
        <dbReference type="ARBA" id="ARBA00022617"/>
    </source>
</evidence>
<evidence type="ECO:0000313" key="10">
    <source>
        <dbReference type="Proteomes" id="UP001597521"/>
    </source>
</evidence>
<dbReference type="PANTHER" id="PTHR32439:SF9">
    <property type="entry name" value="BLR3264 PROTEIN"/>
    <property type="match status" value="1"/>
</dbReference>
<protein>
    <submittedName>
        <fullName evidence="9">Precorrin-3B synthase</fullName>
    </submittedName>
</protein>
<dbReference type="SUPFAM" id="SSF56014">
    <property type="entry name" value="Nitrite and sulphite reductase 4Fe-4S domain-like"/>
    <property type="match status" value="1"/>
</dbReference>
<keyword evidence="6" id="KW-0411">Iron-sulfur</keyword>
<dbReference type="EMBL" id="JBHUNP010000001">
    <property type="protein sequence ID" value="MFD2648947.1"/>
    <property type="molecule type" value="Genomic_DNA"/>
</dbReference>
<evidence type="ECO:0000256" key="5">
    <source>
        <dbReference type="ARBA" id="ARBA00023004"/>
    </source>
</evidence>
<dbReference type="Pfam" id="PF03460">
    <property type="entry name" value="NIR_SIR_ferr"/>
    <property type="match status" value="1"/>
</dbReference>
<keyword evidence="10" id="KW-1185">Reference proteome</keyword>
<keyword evidence="3" id="KW-0479">Metal-binding</keyword>
<dbReference type="Proteomes" id="UP001597521">
    <property type="component" value="Unassembled WGS sequence"/>
</dbReference>
<keyword evidence="5" id="KW-0408">Iron</keyword>
<evidence type="ECO:0000259" key="8">
    <source>
        <dbReference type="Pfam" id="PF03460"/>
    </source>
</evidence>
<dbReference type="Gene3D" id="3.30.413.10">
    <property type="entry name" value="Sulfite Reductase Hemoprotein, domain 1"/>
    <property type="match status" value="1"/>
</dbReference>
<dbReference type="InterPro" id="IPR051329">
    <property type="entry name" value="NIR_SIR_4Fe-4S"/>
</dbReference>
<gene>
    <name evidence="9" type="ORF">ACFSX5_14250</name>
</gene>
<evidence type="ECO:0000256" key="1">
    <source>
        <dbReference type="ARBA" id="ARBA00022485"/>
    </source>
</evidence>
<feature type="domain" description="Nitrite/Sulfite reductase ferredoxin-like" evidence="8">
    <location>
        <begin position="22"/>
        <end position="87"/>
    </location>
</feature>
<dbReference type="PANTHER" id="PTHR32439">
    <property type="entry name" value="FERREDOXIN--NITRITE REDUCTASE, CHLOROPLASTIC"/>
    <property type="match status" value="1"/>
</dbReference>
<name>A0ABW5QMH9_9HYPH</name>
<reference evidence="10" key="1">
    <citation type="journal article" date="2019" name="Int. J. Syst. Evol. Microbiol.">
        <title>The Global Catalogue of Microorganisms (GCM) 10K type strain sequencing project: providing services to taxonomists for standard genome sequencing and annotation.</title>
        <authorList>
            <consortium name="The Broad Institute Genomics Platform"/>
            <consortium name="The Broad Institute Genome Sequencing Center for Infectious Disease"/>
            <person name="Wu L."/>
            <person name="Ma J."/>
        </authorList>
    </citation>
    <scope>NUCLEOTIDE SEQUENCE [LARGE SCALE GENOMIC DNA]</scope>
    <source>
        <strain evidence="10">CCM 7427</strain>
    </source>
</reference>
<feature type="region of interest" description="Disordered" evidence="7">
    <location>
        <begin position="200"/>
        <end position="220"/>
    </location>
</feature>
<organism evidence="9 10">
    <name type="scientific">Devosia albogilva</name>
    <dbReference type="NCBI Taxonomy" id="429726"/>
    <lineage>
        <taxon>Bacteria</taxon>
        <taxon>Pseudomonadati</taxon>
        <taxon>Pseudomonadota</taxon>
        <taxon>Alphaproteobacteria</taxon>
        <taxon>Hyphomicrobiales</taxon>
        <taxon>Devosiaceae</taxon>
        <taxon>Devosia</taxon>
    </lineage>
</organism>